<dbReference type="Pfam" id="PF12849">
    <property type="entry name" value="PBP_like_2"/>
    <property type="match status" value="1"/>
</dbReference>
<dbReference type="Pfam" id="PF07719">
    <property type="entry name" value="TPR_2"/>
    <property type="match status" value="1"/>
</dbReference>
<feature type="compositionally biased region" description="Low complexity" evidence="5">
    <location>
        <begin position="300"/>
        <end position="315"/>
    </location>
</feature>
<comment type="caution">
    <text evidence="8">The sequence shown here is derived from an EMBL/GenBank/DDBJ whole genome shotgun (WGS) entry which is preliminary data.</text>
</comment>
<dbReference type="Gene3D" id="1.25.40.10">
    <property type="entry name" value="Tetratricopeptide repeat domain"/>
    <property type="match status" value="1"/>
</dbReference>
<evidence type="ECO:0000256" key="3">
    <source>
        <dbReference type="ARBA" id="ARBA00022803"/>
    </source>
</evidence>
<dbReference type="EMBL" id="JBHZOL010000100">
    <property type="protein sequence ID" value="MFE4108134.1"/>
    <property type="molecule type" value="Genomic_DNA"/>
</dbReference>
<gene>
    <name evidence="8" type="ORF">ACFVKH_17765</name>
</gene>
<evidence type="ECO:0000256" key="2">
    <source>
        <dbReference type="ARBA" id="ARBA00022737"/>
    </source>
</evidence>
<dbReference type="PROSITE" id="PS50005">
    <property type="entry name" value="TPR"/>
    <property type="match status" value="1"/>
</dbReference>
<feature type="region of interest" description="Disordered" evidence="5">
    <location>
        <begin position="29"/>
        <end position="51"/>
    </location>
</feature>
<evidence type="ECO:0000313" key="8">
    <source>
        <dbReference type="EMBL" id="MFE4108134.1"/>
    </source>
</evidence>
<feature type="chain" id="PRO_5046991886" evidence="6">
    <location>
        <begin position="31"/>
        <end position="862"/>
    </location>
</feature>
<feature type="region of interest" description="Disordered" evidence="5">
    <location>
        <begin position="291"/>
        <end position="315"/>
    </location>
</feature>
<protein>
    <submittedName>
        <fullName evidence="8">DUF4912 domain-containing protein</fullName>
    </submittedName>
</protein>
<evidence type="ECO:0000313" key="9">
    <source>
        <dbReference type="Proteomes" id="UP001600165"/>
    </source>
</evidence>
<proteinExistence type="predicted"/>
<dbReference type="InterPro" id="IPR032585">
    <property type="entry name" value="DUF4912"/>
</dbReference>
<sequence>MPSFSRFYCVLTLALLTSLAPSWKRLPAVAQQPPAPGDSSPASTPTSSTPAVSEAAAPLQILSAPAVEFLSRPLVQTFEAQANAPETDLAIESPETALQAVLAGEADFAAIARSLTPDEEAQGLEQVPLVREAIAIAVSQSNPFKDDLTLIQFADIVRGDITDWSVLGGPVSSIRLLDRPANSPVREALSRYSVFGPQLLTGANTEVLETEDLDALVQALGTDGITYGLLSELGDREDLRIIAIDGGDPTQAGYPFSLTRTLVYQAPLTPAKQALLTFLATPLAQDTLNAADPQVTVSRPSEPAPAETAADPEDPSAIAPVVEEAAEDPETDEALNIPAEWQAWLDQLPAWLRWAIMPLVLLLVLLGAALKGQKGTTTAETPKLLPPSAATPDEPEAEVRIEIPDEILAGVTTGAAAGSATEDKLTQARLALVEGIRQSELGQYETALNCLHQAIEAADLARLKAAAAGTPAASLVALLAGSLIRRGLVLGKLGRTAEAQESFETALKLEPNALTALKGKANLSQQPASDSFELTPTAEESQSLTAADTVALTGTLPAFPDLSAAAVDLPNAERAPSQALPINWPDPPTPADIKPVLTPGSFSPLEGATAPATTPATDDVPASLQQAIAELPNEAEDLPWQTNVAPSDSARSEMGGVPADLQATIAELPDEAAILPWAKPPAAKLSLASLQTDPTAAIASEPLSAPKPTQPKPVEDGPPEDIWQAVQIMPNHTAWDNQTVSATPPMAAANQVEATAEPEGGASLSFSACDAQWGYVHWDLSAAQRQQIAATNSLIALRLYEVTNWQSHQPLPRDFQQQECYRMARDWYLPIPLSDRDYLVELGYFTPDKRWQMLARSAPVRF</sequence>
<dbReference type="Pfam" id="PF16258">
    <property type="entry name" value="DUF4912"/>
    <property type="match status" value="1"/>
</dbReference>
<dbReference type="PANTHER" id="PTHR30570">
    <property type="entry name" value="PERIPLASMIC PHOSPHATE BINDING COMPONENT OF PHOSPHATE ABC TRANSPORTER"/>
    <property type="match status" value="1"/>
</dbReference>
<feature type="signal peptide" evidence="6">
    <location>
        <begin position="1"/>
        <end position="30"/>
    </location>
</feature>
<dbReference type="SMART" id="SM00028">
    <property type="entry name" value="TPR"/>
    <property type="match status" value="2"/>
</dbReference>
<keyword evidence="1 6" id="KW-0732">Signal</keyword>
<keyword evidence="9" id="KW-1185">Reference proteome</keyword>
<evidence type="ECO:0000256" key="6">
    <source>
        <dbReference type="SAM" id="SignalP"/>
    </source>
</evidence>
<dbReference type="InterPro" id="IPR024370">
    <property type="entry name" value="PBP_domain"/>
</dbReference>
<organism evidence="8 9">
    <name type="scientific">Almyronema epifaneia S1</name>
    <dbReference type="NCBI Taxonomy" id="2991925"/>
    <lineage>
        <taxon>Bacteria</taxon>
        <taxon>Bacillati</taxon>
        <taxon>Cyanobacteriota</taxon>
        <taxon>Cyanophyceae</taxon>
        <taxon>Nodosilineales</taxon>
        <taxon>Nodosilineaceae</taxon>
        <taxon>Almyronema</taxon>
        <taxon>Almyronema epifaneia</taxon>
    </lineage>
</organism>
<name>A0ABW6IJF5_9CYAN</name>
<keyword evidence="3 4" id="KW-0802">TPR repeat</keyword>
<feature type="compositionally biased region" description="Low complexity" evidence="5">
    <location>
        <begin position="37"/>
        <end position="51"/>
    </location>
</feature>
<dbReference type="RefSeq" id="WP_377967552.1">
    <property type="nucleotide sequence ID" value="NZ_JBHZOL010000100.1"/>
</dbReference>
<dbReference type="SUPFAM" id="SSF48452">
    <property type="entry name" value="TPR-like"/>
    <property type="match status" value="1"/>
</dbReference>
<dbReference type="InterPro" id="IPR013105">
    <property type="entry name" value="TPR_2"/>
</dbReference>
<dbReference type="Proteomes" id="UP001600165">
    <property type="component" value="Unassembled WGS sequence"/>
</dbReference>
<keyword evidence="2" id="KW-0677">Repeat</keyword>
<evidence type="ECO:0000256" key="1">
    <source>
        <dbReference type="ARBA" id="ARBA00022729"/>
    </source>
</evidence>
<evidence type="ECO:0000259" key="7">
    <source>
        <dbReference type="Pfam" id="PF12849"/>
    </source>
</evidence>
<reference evidence="8 9" key="1">
    <citation type="submission" date="2024-10" db="EMBL/GenBank/DDBJ databases">
        <authorList>
            <person name="Ratan Roy A."/>
            <person name="Morales Sandoval P.H."/>
            <person name="De Los Santos Villalobos S."/>
            <person name="Chakraborty S."/>
            <person name="Mukherjee J."/>
        </authorList>
    </citation>
    <scope>NUCLEOTIDE SEQUENCE [LARGE SCALE GENOMIC DNA]</scope>
    <source>
        <strain evidence="8 9">S1</strain>
    </source>
</reference>
<evidence type="ECO:0000256" key="5">
    <source>
        <dbReference type="SAM" id="MobiDB-lite"/>
    </source>
</evidence>
<dbReference type="SUPFAM" id="SSF53850">
    <property type="entry name" value="Periplasmic binding protein-like II"/>
    <property type="match status" value="1"/>
</dbReference>
<dbReference type="InterPro" id="IPR050811">
    <property type="entry name" value="Phosphate_ABC_transporter"/>
</dbReference>
<feature type="region of interest" description="Disordered" evidence="5">
    <location>
        <begin position="376"/>
        <end position="395"/>
    </location>
</feature>
<dbReference type="InterPro" id="IPR019734">
    <property type="entry name" value="TPR_rpt"/>
</dbReference>
<evidence type="ECO:0000256" key="4">
    <source>
        <dbReference type="PROSITE-ProRule" id="PRU00339"/>
    </source>
</evidence>
<feature type="repeat" description="TPR" evidence="4">
    <location>
        <begin position="480"/>
        <end position="513"/>
    </location>
</feature>
<accession>A0ABW6IJF5</accession>
<feature type="domain" description="PBP" evidence="7">
    <location>
        <begin position="52"/>
        <end position="196"/>
    </location>
</feature>
<dbReference type="PANTHER" id="PTHR30570:SF1">
    <property type="entry name" value="PHOSPHATE-BINDING PROTEIN PSTS"/>
    <property type="match status" value="1"/>
</dbReference>
<dbReference type="InterPro" id="IPR011990">
    <property type="entry name" value="TPR-like_helical_dom_sf"/>
</dbReference>
<dbReference type="Gene3D" id="3.40.190.10">
    <property type="entry name" value="Periplasmic binding protein-like II"/>
    <property type="match status" value="2"/>
</dbReference>